<protein>
    <submittedName>
        <fullName evidence="2">Uncharacterized protein</fullName>
    </submittedName>
</protein>
<evidence type="ECO:0000313" key="3">
    <source>
        <dbReference type="Proteomes" id="UP000674318"/>
    </source>
</evidence>
<dbReference type="KEGG" id="phet:94288293"/>
<comment type="caution">
    <text evidence="2">The sequence shown here is derived from an EMBL/GenBank/DDBJ whole genome shotgun (WGS) entry which is preliminary data.</text>
</comment>
<name>A0A836HL30_9TRYP</name>
<feature type="compositionally biased region" description="Basic and acidic residues" evidence="1">
    <location>
        <begin position="556"/>
        <end position="567"/>
    </location>
</feature>
<evidence type="ECO:0000313" key="2">
    <source>
        <dbReference type="EMBL" id="KAG5495121.1"/>
    </source>
</evidence>
<dbReference type="Proteomes" id="UP000674318">
    <property type="component" value="Unassembled WGS sequence"/>
</dbReference>
<keyword evidence="3" id="KW-1185">Reference proteome</keyword>
<evidence type="ECO:0000256" key="1">
    <source>
        <dbReference type="SAM" id="MobiDB-lite"/>
    </source>
</evidence>
<dbReference type="EMBL" id="JAFJZO010000033">
    <property type="protein sequence ID" value="KAG5495121.1"/>
    <property type="molecule type" value="Genomic_DNA"/>
</dbReference>
<gene>
    <name evidence="2" type="ORF">JKF63_02174</name>
</gene>
<dbReference type="GeneID" id="94288293"/>
<sequence>MRDVVTLFIEASVAKGEWKAALSALQPLRASGGSSASAGSAAAAIEAASNIFHLSSTLSKKGEWSAALAVLRSAPSPTSVRGRTQYSSVYLAARVRAYHHVLEARCSCTMAAVVESATADTSSGAPAVDVNANAEEMSFESALGLAREAFSLSDSASELCRWSRTPCGGGTIEENIPESPLAPVEGHSAGSETGTDCVEALLRWCRSELPRRCSLTGVAMKEQTETALQELTELSAVALRGISDVYIDVSHNTSKKTQMNTASGCELDPQYPQAASDVQRAEAELWKLLASNSRATDSWATSLSLLQQIPAERVTGHLFTALLRHLLQHYRQNEIDRLVCTLVLLKTFDDSAQQSSQALTRTLPSCDTARALRADSVVIKVVAEACHRLRRADLAAALLLDTEARASMTPSAAVPLVMTLRDAGASLSVLIWWELLRQEKSALRYPLLQHAKLSSYVASCVLRSTAARSSEVAPKAAKETRLGSAACRAGDWQKALDAFRDAAAPAHDPALVLLFELRLLRQAGQWRAAVQLFNAFCQTHPYVRNSEQPSSTFANQRHDGRRNDGRRWCTGRGAPETHPGEVRGSAMMSACAVLTMEHAEQWIPPDVLAHLRRQVESLKSGTVGSEGEAESPS</sequence>
<proteinExistence type="predicted"/>
<dbReference type="AlphaFoldDB" id="A0A836HL30"/>
<feature type="region of interest" description="Disordered" evidence="1">
    <location>
        <begin position="171"/>
        <end position="190"/>
    </location>
</feature>
<reference evidence="2 3" key="1">
    <citation type="submission" date="2021-02" db="EMBL/GenBank/DDBJ databases">
        <title>Porcisia hertigi Genome sequencing and assembly.</title>
        <authorList>
            <person name="Almutairi H."/>
            <person name="Gatherer D."/>
        </authorList>
    </citation>
    <scope>NUCLEOTIDE SEQUENCE [LARGE SCALE GENOMIC DNA]</scope>
    <source>
        <strain evidence="2 3">C119</strain>
    </source>
</reference>
<dbReference type="OrthoDB" id="273685at2759"/>
<feature type="region of interest" description="Disordered" evidence="1">
    <location>
        <begin position="547"/>
        <end position="582"/>
    </location>
</feature>
<organism evidence="2 3">
    <name type="scientific">Porcisia hertigi</name>
    <dbReference type="NCBI Taxonomy" id="2761500"/>
    <lineage>
        <taxon>Eukaryota</taxon>
        <taxon>Discoba</taxon>
        <taxon>Euglenozoa</taxon>
        <taxon>Kinetoplastea</taxon>
        <taxon>Metakinetoplastina</taxon>
        <taxon>Trypanosomatida</taxon>
        <taxon>Trypanosomatidae</taxon>
        <taxon>Leishmaniinae</taxon>
        <taxon>Porcisia</taxon>
    </lineage>
</organism>
<accession>A0A836HL30</accession>
<dbReference type="InterPro" id="IPR011990">
    <property type="entry name" value="TPR-like_helical_dom_sf"/>
</dbReference>
<dbReference type="RefSeq" id="XP_067754373.1">
    <property type="nucleotide sequence ID" value="XM_067898216.1"/>
</dbReference>
<dbReference type="SUPFAM" id="SSF48452">
    <property type="entry name" value="TPR-like"/>
    <property type="match status" value="1"/>
</dbReference>